<dbReference type="SUPFAM" id="SSF55821">
    <property type="entry name" value="YrdC/RibB"/>
    <property type="match status" value="1"/>
</dbReference>
<gene>
    <name evidence="12" type="ORF">SAMN04487928_102184</name>
</gene>
<dbReference type="NCBIfam" id="TIGR00143">
    <property type="entry name" value="hypF"/>
    <property type="match status" value="1"/>
</dbReference>
<dbReference type="GO" id="GO:0016743">
    <property type="term" value="F:carboxyl- or carbamoyltransferase activity"/>
    <property type="evidence" value="ECO:0007669"/>
    <property type="project" value="UniProtKB-UniRule"/>
</dbReference>
<organism evidence="12 13">
    <name type="scientific">Butyrivibrio proteoclasticus</name>
    <dbReference type="NCBI Taxonomy" id="43305"/>
    <lineage>
        <taxon>Bacteria</taxon>
        <taxon>Bacillati</taxon>
        <taxon>Bacillota</taxon>
        <taxon>Clostridia</taxon>
        <taxon>Lachnospirales</taxon>
        <taxon>Lachnospiraceae</taxon>
        <taxon>Butyrivibrio</taxon>
    </lineage>
</organism>
<evidence type="ECO:0000259" key="10">
    <source>
        <dbReference type="PROSITE" id="PS51160"/>
    </source>
</evidence>
<keyword evidence="4" id="KW-0479">Metal-binding</keyword>
<feature type="domain" description="YrdC-like" evidence="11">
    <location>
        <begin position="203"/>
        <end position="394"/>
    </location>
</feature>
<evidence type="ECO:0000256" key="1">
    <source>
        <dbReference type="ARBA" id="ARBA00004711"/>
    </source>
</evidence>
<evidence type="ECO:0000259" key="11">
    <source>
        <dbReference type="PROSITE" id="PS51163"/>
    </source>
</evidence>
<comment type="pathway">
    <text evidence="1">Protein modification; [NiFe] hydrogenase maturation.</text>
</comment>
<protein>
    <recommendedName>
        <fullName evidence="8">Carbamoyltransferase</fullName>
        <ecNumber evidence="8">6.2.-.-</ecNumber>
    </recommendedName>
</protein>
<name>A0A1I5QLJ6_9FIRM</name>
<dbReference type="Gene3D" id="3.90.870.50">
    <property type="match status" value="1"/>
</dbReference>
<dbReference type="PANTHER" id="PTHR42959:SF1">
    <property type="entry name" value="CARBAMOYLTRANSFERASE HYPF"/>
    <property type="match status" value="1"/>
</dbReference>
<keyword evidence="3" id="KW-0436">Ligase</keyword>
<proteinExistence type="inferred from homology"/>
<dbReference type="PROSITE" id="PS51160">
    <property type="entry name" value="ACYLPHOSPHATASE_3"/>
    <property type="match status" value="1"/>
</dbReference>
<dbReference type="PROSITE" id="PS51163">
    <property type="entry name" value="YRDC"/>
    <property type="match status" value="1"/>
</dbReference>
<dbReference type="EMBL" id="FOXO01000002">
    <property type="protein sequence ID" value="SFP46960.1"/>
    <property type="molecule type" value="Genomic_DNA"/>
</dbReference>
<dbReference type="InterPro" id="IPR041440">
    <property type="entry name" value="HypF_C"/>
</dbReference>
<dbReference type="InterPro" id="IPR055128">
    <property type="entry name" value="HypF_C_2"/>
</dbReference>
<dbReference type="EC" id="6.2.-.-" evidence="8"/>
<comment type="catalytic activity">
    <reaction evidence="9">
        <text>an acyl phosphate + H2O = a carboxylate + phosphate + H(+)</text>
        <dbReference type="Rhea" id="RHEA:14965"/>
        <dbReference type="ChEBI" id="CHEBI:15377"/>
        <dbReference type="ChEBI" id="CHEBI:15378"/>
        <dbReference type="ChEBI" id="CHEBI:29067"/>
        <dbReference type="ChEBI" id="CHEBI:43474"/>
        <dbReference type="ChEBI" id="CHEBI:59918"/>
        <dbReference type="EC" id="3.6.1.7"/>
    </reaction>
</comment>
<evidence type="ECO:0000256" key="9">
    <source>
        <dbReference type="PROSITE-ProRule" id="PRU00520"/>
    </source>
</evidence>
<keyword evidence="13" id="KW-1185">Reference proteome</keyword>
<evidence type="ECO:0000313" key="13">
    <source>
        <dbReference type="Proteomes" id="UP000182624"/>
    </source>
</evidence>
<dbReference type="InterPro" id="IPR001792">
    <property type="entry name" value="Acylphosphatase-like_dom"/>
</dbReference>
<keyword evidence="9" id="KW-0378">Hydrolase</keyword>
<dbReference type="Pfam" id="PF22521">
    <property type="entry name" value="HypF_C_2"/>
    <property type="match status" value="1"/>
</dbReference>
<dbReference type="Gene3D" id="3.30.420.40">
    <property type="match status" value="1"/>
</dbReference>
<dbReference type="GO" id="GO:0051604">
    <property type="term" value="P:protein maturation"/>
    <property type="evidence" value="ECO:0007669"/>
    <property type="project" value="TreeGrafter"/>
</dbReference>
<dbReference type="InterPro" id="IPR036046">
    <property type="entry name" value="Acylphosphatase-like_dom_sf"/>
</dbReference>
<dbReference type="GO" id="GO:0003998">
    <property type="term" value="F:acylphosphatase activity"/>
    <property type="evidence" value="ECO:0007669"/>
    <property type="project" value="UniProtKB-EC"/>
</dbReference>
<dbReference type="Pfam" id="PF00708">
    <property type="entry name" value="Acylphosphatase"/>
    <property type="match status" value="1"/>
</dbReference>
<dbReference type="Proteomes" id="UP000182624">
    <property type="component" value="Unassembled WGS sequence"/>
</dbReference>
<dbReference type="InterPro" id="IPR017945">
    <property type="entry name" value="DHBP_synth_RibB-like_a/b_dom"/>
</dbReference>
<feature type="domain" description="Acylphosphatase-like" evidence="10">
    <location>
        <begin position="2"/>
        <end position="90"/>
    </location>
</feature>
<dbReference type="AlphaFoldDB" id="A0A1I5QLJ6"/>
<dbReference type="Pfam" id="PF07503">
    <property type="entry name" value="zf-HYPF"/>
    <property type="match status" value="2"/>
</dbReference>
<dbReference type="SUPFAM" id="SSF53067">
    <property type="entry name" value="Actin-like ATPase domain"/>
    <property type="match status" value="1"/>
</dbReference>
<evidence type="ECO:0000256" key="6">
    <source>
        <dbReference type="ARBA" id="ARBA00022833"/>
    </source>
</evidence>
<dbReference type="PIRSF" id="PIRSF006256">
    <property type="entry name" value="CMPcnvr_hdrg_mat"/>
    <property type="match status" value="1"/>
</dbReference>
<evidence type="ECO:0000256" key="8">
    <source>
        <dbReference type="PIRNR" id="PIRNR006256"/>
    </source>
</evidence>
<dbReference type="GO" id="GO:0003725">
    <property type="term" value="F:double-stranded RNA binding"/>
    <property type="evidence" value="ECO:0007669"/>
    <property type="project" value="InterPro"/>
</dbReference>
<feature type="active site" evidence="9">
    <location>
        <position position="17"/>
    </location>
</feature>
<evidence type="ECO:0000256" key="7">
    <source>
        <dbReference type="ARBA" id="ARBA00048220"/>
    </source>
</evidence>
<dbReference type="GO" id="GO:0008270">
    <property type="term" value="F:zinc ion binding"/>
    <property type="evidence" value="ECO:0007669"/>
    <property type="project" value="UniProtKB-KW"/>
</dbReference>
<keyword evidence="12" id="KW-0808">Transferase</keyword>
<comment type="similarity">
    <text evidence="2 8">Belongs to the carbamoyltransferase HypF family.</text>
</comment>
<evidence type="ECO:0000256" key="5">
    <source>
        <dbReference type="ARBA" id="ARBA00022771"/>
    </source>
</evidence>
<dbReference type="SUPFAM" id="SSF54975">
    <property type="entry name" value="Acylphosphatase/BLUF domain-like"/>
    <property type="match status" value="1"/>
</dbReference>
<comment type="catalytic activity">
    <reaction evidence="7">
        <text>C-terminal L-cysteinyl-[HypE protein] + carbamoyl phosphate + ATP + H2O = C-terminal S-carboxamide-L-cysteinyl-[HypE protein] + AMP + phosphate + diphosphate + H(+)</text>
        <dbReference type="Rhea" id="RHEA:55636"/>
        <dbReference type="Rhea" id="RHEA-COMP:14247"/>
        <dbReference type="Rhea" id="RHEA-COMP:14392"/>
        <dbReference type="ChEBI" id="CHEBI:15377"/>
        <dbReference type="ChEBI" id="CHEBI:15378"/>
        <dbReference type="ChEBI" id="CHEBI:30616"/>
        <dbReference type="ChEBI" id="CHEBI:33019"/>
        <dbReference type="ChEBI" id="CHEBI:43474"/>
        <dbReference type="ChEBI" id="CHEBI:58228"/>
        <dbReference type="ChEBI" id="CHEBI:76913"/>
        <dbReference type="ChEBI" id="CHEBI:139126"/>
        <dbReference type="ChEBI" id="CHEBI:456215"/>
    </reaction>
</comment>
<keyword evidence="6" id="KW-0862">Zinc</keyword>
<dbReference type="InterPro" id="IPR006070">
    <property type="entry name" value="Sua5-like_dom"/>
</dbReference>
<sequence>MTEKILVKGAVQGVGYRPFVLKKAIEYGLKGQVKNIGAAVEIIVSGLEKTIDDFCDELKNVQPEGSFVLDIVREKLNESNYSFNDFAIVESSVVDLKSELPIVLPDIGICDKCLNEMLSKDDRRYRYPLISCASCGPRISVLDSLPYDRHTTTMVDFEMCPNCLSEYKSGRRRHAQTISCHDCGPFMILDYYNGAESVHLEREDAVKKAISLLNEGKIIGLKGVSGYQLICKPENPVALRLRQIKGRENKPFAVMFSTVDSIKKYAEVNEKEEELLLSLARPIVLLNKKQDFPYEVCKDSNYIGAFLPSAGIHRLLTDEVGPLICTSANISGQPIIIDHDSFDQKLMDGSKEYYVDGVLFHKRRINQPQDDSVVFVIQNENGEYSSQFIRRARGFSPLPIICKGSDNNTSTICFGGDLKSTFSFAKKDRVVLSQFIGDLEDADTYELFNKLIKRNSDLFSFVPRRAVCDKHPLYFSSKYAKEYAEKRNIELIRLQHHYAHVLSVMAENELRSCIGIAFDGTGFGDDDKVWGGEVFLCNGTDYTRKSHLSYIKLMGGDAAPKKANIVKECYEIALNDNGSDIVKAALKNNINTYETSSVGRLFDCVCALLGIKDYNSFEGECAILLEKEASLCDGSHFPLFDVKIIENEEGEIIFDQLDLFSQIKGCIADGSFETKDIAYGFHLALSYYIVKICSILRSNVKESKVCLSGGVFANRILLKNTIALLTKEGFDVYWNRLVPSGDAGIALGQAYYGLLKED</sequence>
<dbReference type="OrthoDB" id="9808093at2"/>
<dbReference type="PANTHER" id="PTHR42959">
    <property type="entry name" value="CARBAMOYLTRANSFERASE"/>
    <property type="match status" value="1"/>
</dbReference>
<dbReference type="Pfam" id="PF17788">
    <property type="entry name" value="HypF_C"/>
    <property type="match status" value="1"/>
</dbReference>
<dbReference type="GO" id="GO:0016874">
    <property type="term" value="F:ligase activity"/>
    <property type="evidence" value="ECO:0007669"/>
    <property type="project" value="UniProtKB-UniRule"/>
</dbReference>
<dbReference type="Gene3D" id="3.30.110.120">
    <property type="match status" value="1"/>
</dbReference>
<evidence type="ECO:0000313" key="12">
    <source>
        <dbReference type="EMBL" id="SFP46960.1"/>
    </source>
</evidence>
<dbReference type="InterPro" id="IPR043129">
    <property type="entry name" value="ATPase_NBD"/>
</dbReference>
<feature type="active site" evidence="9">
    <location>
        <position position="35"/>
    </location>
</feature>
<dbReference type="InterPro" id="IPR051060">
    <property type="entry name" value="Carbamoyltrans_HypF-like"/>
</dbReference>
<dbReference type="RefSeq" id="WP_074883657.1">
    <property type="nucleotide sequence ID" value="NZ_FOXO01000002.1"/>
</dbReference>
<dbReference type="InterPro" id="IPR004421">
    <property type="entry name" value="Carbamoyltransferase_HypF"/>
</dbReference>
<accession>A0A1I5QLJ6</accession>
<dbReference type="Pfam" id="PF01300">
    <property type="entry name" value="Sua5_yciO_yrdC"/>
    <property type="match status" value="1"/>
</dbReference>
<evidence type="ECO:0000256" key="2">
    <source>
        <dbReference type="ARBA" id="ARBA00008097"/>
    </source>
</evidence>
<keyword evidence="5" id="KW-0863">Zinc-finger</keyword>
<reference evidence="13" key="1">
    <citation type="submission" date="2016-10" db="EMBL/GenBank/DDBJ databases">
        <authorList>
            <person name="Varghese N."/>
            <person name="Submissions S."/>
        </authorList>
    </citation>
    <scope>NUCLEOTIDE SEQUENCE [LARGE SCALE GENOMIC DNA]</scope>
    <source>
        <strain evidence="13">P18</strain>
    </source>
</reference>
<dbReference type="Gene3D" id="3.30.420.360">
    <property type="match status" value="1"/>
</dbReference>
<dbReference type="InterPro" id="IPR011125">
    <property type="entry name" value="Znf_HypF"/>
</dbReference>
<evidence type="ECO:0000256" key="3">
    <source>
        <dbReference type="ARBA" id="ARBA00022598"/>
    </source>
</evidence>
<dbReference type="UniPathway" id="UPA00335"/>
<evidence type="ECO:0000256" key="4">
    <source>
        <dbReference type="ARBA" id="ARBA00022723"/>
    </source>
</evidence>